<dbReference type="GO" id="GO:0005198">
    <property type="term" value="F:structural molecule activity"/>
    <property type="evidence" value="ECO:0007669"/>
    <property type="project" value="InterPro"/>
</dbReference>
<protein>
    <submittedName>
        <fullName evidence="5">Flagellin-like protein</fullName>
    </submittedName>
</protein>
<feature type="non-terminal residue" evidence="5">
    <location>
        <position position="1"/>
    </location>
</feature>
<comment type="caution">
    <text evidence="5">The sequence shown here is derived from an EMBL/GenBank/DDBJ whole genome shotgun (WGS) entry which is preliminary data.</text>
</comment>
<dbReference type="RefSeq" id="WP_258076725.1">
    <property type="nucleotide sequence ID" value="NZ_PTIY01000024.1"/>
</dbReference>
<reference evidence="5 6" key="1">
    <citation type="submission" date="2018-02" db="EMBL/GenBank/DDBJ databases">
        <title>Subsurface microbial communities from deep shales in Ohio and West Virginia, USA.</title>
        <authorList>
            <person name="Wrighton K."/>
        </authorList>
    </citation>
    <scope>NUCLEOTIDE SEQUENCE [LARGE SCALE GENOMIC DNA]</scope>
    <source>
        <strain evidence="5 6">OWC-G53F</strain>
    </source>
</reference>
<evidence type="ECO:0000259" key="4">
    <source>
        <dbReference type="Pfam" id="PF00700"/>
    </source>
</evidence>
<sequence>RIDGDGSASGGTGLAKFGLVAQNNDDVVIGGGLDVSTAAGATAAIKAIDAAINTVVAKRAAMGAVQNRFTSVISTLQISSENMTASRSRIQDTDFASETAELSRTQILQQAGTAMLAQANQSSQGVMQLLR</sequence>
<dbReference type="Pfam" id="PF00700">
    <property type="entry name" value="Flagellin_C"/>
    <property type="match status" value="1"/>
</dbReference>
<gene>
    <name evidence="5" type="ORF">B0F88_12420</name>
</gene>
<dbReference type="AlphaFoldDB" id="A0A2S6GHQ1"/>
<name>A0A2S6GHQ1_9GAMM</name>
<dbReference type="Proteomes" id="UP000238071">
    <property type="component" value="Unassembled WGS sequence"/>
</dbReference>
<dbReference type="PANTHER" id="PTHR42792:SF2">
    <property type="entry name" value="FLAGELLIN"/>
    <property type="match status" value="1"/>
</dbReference>
<dbReference type="InterPro" id="IPR042187">
    <property type="entry name" value="Flagellin_C_sub2"/>
</dbReference>
<dbReference type="Gene3D" id="1.20.1330.10">
    <property type="entry name" value="f41 fragment of flagellin, N-terminal domain"/>
    <property type="match status" value="1"/>
</dbReference>
<comment type="subcellular location">
    <subcellularLocation>
        <location evidence="1">Bacterial flagellum</location>
    </subcellularLocation>
</comment>
<keyword evidence="5" id="KW-0966">Cell projection</keyword>
<dbReference type="GO" id="GO:0009288">
    <property type="term" value="C:bacterial-type flagellum"/>
    <property type="evidence" value="ECO:0007669"/>
    <property type="project" value="UniProtKB-SubCell"/>
</dbReference>
<evidence type="ECO:0000256" key="3">
    <source>
        <dbReference type="ARBA" id="ARBA00023143"/>
    </source>
</evidence>
<evidence type="ECO:0000313" key="5">
    <source>
        <dbReference type="EMBL" id="PPK64762.1"/>
    </source>
</evidence>
<keyword evidence="5" id="KW-0969">Cilium</keyword>
<dbReference type="InterPro" id="IPR046358">
    <property type="entry name" value="Flagellin_C"/>
</dbReference>
<keyword evidence="5" id="KW-0282">Flagellum</keyword>
<feature type="domain" description="Flagellin C-terminal" evidence="4">
    <location>
        <begin position="45"/>
        <end position="130"/>
    </location>
</feature>
<evidence type="ECO:0000256" key="2">
    <source>
        <dbReference type="ARBA" id="ARBA00005709"/>
    </source>
</evidence>
<organism evidence="5 6">
    <name type="scientific">Methylobacter tundripaludum</name>
    <dbReference type="NCBI Taxonomy" id="173365"/>
    <lineage>
        <taxon>Bacteria</taxon>
        <taxon>Pseudomonadati</taxon>
        <taxon>Pseudomonadota</taxon>
        <taxon>Gammaproteobacteria</taxon>
        <taxon>Methylococcales</taxon>
        <taxon>Methylococcaceae</taxon>
        <taxon>Methylobacter</taxon>
    </lineage>
</organism>
<dbReference type="EMBL" id="PTIY01000024">
    <property type="protein sequence ID" value="PPK64762.1"/>
    <property type="molecule type" value="Genomic_DNA"/>
</dbReference>
<evidence type="ECO:0000256" key="1">
    <source>
        <dbReference type="ARBA" id="ARBA00004365"/>
    </source>
</evidence>
<comment type="similarity">
    <text evidence="2">Belongs to the bacterial flagellin family.</text>
</comment>
<dbReference type="InterPro" id="IPR001492">
    <property type="entry name" value="Flagellin"/>
</dbReference>
<accession>A0A2S6GHQ1</accession>
<proteinExistence type="inferred from homology"/>
<keyword evidence="3" id="KW-0975">Bacterial flagellum</keyword>
<dbReference type="Gene3D" id="6.10.10.10">
    <property type="entry name" value="Flagellar export chaperone, C-terminal domain"/>
    <property type="match status" value="1"/>
</dbReference>
<evidence type="ECO:0000313" key="6">
    <source>
        <dbReference type="Proteomes" id="UP000238071"/>
    </source>
</evidence>
<dbReference type="SUPFAM" id="SSF64518">
    <property type="entry name" value="Phase 1 flagellin"/>
    <property type="match status" value="1"/>
</dbReference>
<keyword evidence="6" id="KW-1185">Reference proteome</keyword>
<dbReference type="PANTHER" id="PTHR42792">
    <property type="entry name" value="FLAGELLIN"/>
    <property type="match status" value="1"/>
</dbReference>